<proteinExistence type="predicted"/>
<dbReference type="AlphaFoldDB" id="A0AAW5HXS4"/>
<protein>
    <submittedName>
        <fullName evidence="1">Esterase family protein</fullName>
    </submittedName>
</protein>
<organism evidence="1 2">
    <name type="scientific">Corynebacterium lipophilum</name>
    <dbReference type="NCBI Taxonomy" id="2804918"/>
    <lineage>
        <taxon>Bacteria</taxon>
        <taxon>Bacillati</taxon>
        <taxon>Actinomycetota</taxon>
        <taxon>Actinomycetes</taxon>
        <taxon>Mycobacteriales</taxon>
        <taxon>Corynebacteriaceae</taxon>
        <taxon>Corynebacterium</taxon>
    </lineage>
</organism>
<dbReference type="Pfam" id="PF00756">
    <property type="entry name" value="Esterase"/>
    <property type="match status" value="1"/>
</dbReference>
<dbReference type="Gene3D" id="3.40.50.1820">
    <property type="entry name" value="alpha/beta hydrolase"/>
    <property type="match status" value="1"/>
</dbReference>
<keyword evidence="2" id="KW-1185">Reference proteome</keyword>
<dbReference type="SUPFAM" id="SSF53474">
    <property type="entry name" value="alpha/beta-Hydrolases"/>
    <property type="match status" value="1"/>
</dbReference>
<dbReference type="EMBL" id="JAEUWV010000016">
    <property type="protein sequence ID" value="MCO6395147.1"/>
    <property type="molecule type" value="Genomic_DNA"/>
</dbReference>
<comment type="caution">
    <text evidence="1">The sequence shown here is derived from an EMBL/GenBank/DDBJ whole genome shotgun (WGS) entry which is preliminary data.</text>
</comment>
<name>A0AAW5HXS4_9CORY</name>
<evidence type="ECO:0000313" key="1">
    <source>
        <dbReference type="EMBL" id="MCO6395147.1"/>
    </source>
</evidence>
<reference evidence="1 2" key="1">
    <citation type="submission" date="2021-01" db="EMBL/GenBank/DDBJ databases">
        <title>Identification and Characterization of Corynebacterium sp.</title>
        <authorList>
            <person name="Luo Q."/>
            <person name="Qu P."/>
            <person name="Chen Q."/>
        </authorList>
    </citation>
    <scope>NUCLEOTIDE SEQUENCE [LARGE SCALE GENOMIC DNA]</scope>
    <source>
        <strain evidence="1 2">MC-18</strain>
    </source>
</reference>
<dbReference type="GO" id="GO:0016747">
    <property type="term" value="F:acyltransferase activity, transferring groups other than amino-acyl groups"/>
    <property type="evidence" value="ECO:0007669"/>
    <property type="project" value="TreeGrafter"/>
</dbReference>
<accession>A0AAW5HXS4</accession>
<dbReference type="InterPro" id="IPR029058">
    <property type="entry name" value="AB_hydrolase_fold"/>
</dbReference>
<gene>
    <name evidence="1" type="ORF">JMN37_09225</name>
</gene>
<evidence type="ECO:0000313" key="2">
    <source>
        <dbReference type="Proteomes" id="UP001205920"/>
    </source>
</evidence>
<sequence>MERDIPVGVIRAGVPDAPTVYLLNGAGGSEQDTDWIAQAGTVVKKVFEDEPVNVVIPMAGAFSYYIDWLYEPNSRYLQGKQLWSTFLGSELPDAIEPYLEANDKRAVVGFSMSATSALLLAEHNPGRYAAVGSFSGCAATSTGIPNGWVNLTVNRGGAKPEEMWGRAGSEYNRHNDALVNAEKLKGTKLYISSATGLFAESDTVGFLRKTRDMDFVQASANAQTLIVEGGVIEAAMNACTHDLLVKLKANDIPYNANLRATGTHSWRIWKEDLELSWKQTIKPALGL</sequence>
<dbReference type="InterPro" id="IPR000801">
    <property type="entry name" value="Esterase-like"/>
</dbReference>
<dbReference type="InterPro" id="IPR050583">
    <property type="entry name" value="Mycobacterial_A85_antigen"/>
</dbReference>
<dbReference type="PANTHER" id="PTHR48098">
    <property type="entry name" value="ENTEROCHELIN ESTERASE-RELATED"/>
    <property type="match status" value="1"/>
</dbReference>
<dbReference type="PANTHER" id="PTHR48098:SF1">
    <property type="entry name" value="DIACYLGLYCEROL ACYLTRANSFERASE_MYCOLYLTRANSFERASE AG85A"/>
    <property type="match status" value="1"/>
</dbReference>
<dbReference type="Proteomes" id="UP001205920">
    <property type="component" value="Unassembled WGS sequence"/>
</dbReference>